<dbReference type="SUPFAM" id="SSF52777">
    <property type="entry name" value="CoA-dependent acyltransferases"/>
    <property type="match status" value="12"/>
</dbReference>
<dbReference type="PROSITE" id="PS50075">
    <property type="entry name" value="CARRIER"/>
    <property type="match status" value="4"/>
</dbReference>
<keyword evidence="3" id="KW-0596">Phosphopantetheine</keyword>
<evidence type="ECO:0000256" key="6">
    <source>
        <dbReference type="ARBA" id="ARBA00023194"/>
    </source>
</evidence>
<keyword evidence="5" id="KW-0677">Repeat</keyword>
<keyword evidence="4" id="KW-0597">Phosphoprotein</keyword>
<dbReference type="InterPro" id="IPR020802">
    <property type="entry name" value="TesA-like"/>
</dbReference>
<comment type="similarity">
    <text evidence="2">Belongs to the ATP-dependent AMP-binding enzyme family.</text>
</comment>
<dbReference type="InterPro" id="IPR036736">
    <property type="entry name" value="ACP-like_sf"/>
</dbReference>
<dbReference type="FunFam" id="3.30.300.30:FF:000010">
    <property type="entry name" value="Enterobactin synthetase component F"/>
    <property type="match status" value="1"/>
</dbReference>
<feature type="domain" description="Carrier" evidence="7">
    <location>
        <begin position="3993"/>
        <end position="4067"/>
    </location>
</feature>
<dbReference type="PANTHER" id="PTHR45527">
    <property type="entry name" value="NONRIBOSOMAL PEPTIDE SYNTHETASE"/>
    <property type="match status" value="1"/>
</dbReference>
<sequence>MIPLSFAQRRLWFIDRFEGPSATYNVPFVMRLSGELDVVALESAVRDVVTRHESLRTLVVEDAQGVAFQQVVPVAEATVDLPVTEVAPDRLDDTLAEMAAAHLFDLSAEIPLRARLLRVGAHEHVLLLLVHHIAADGESMGPLARDLGAAYSARARGAAPGWADLPVQYVDYTMWQREVLGDESDAQSVLSGQVAHWRDELAGVPQPVRLPADRPRPPVASHRGSMVEFAVDGGLLGRVESLARDRDVTVPMVMQAALAVALQQFGAGEDIPIGSTIAGRTDDELVDLVGFFVNTWVLRADLSGRPSFVDVLERVQAKALAAYDNQDAPFERLVEMLNPERSTAYHPLFQVMFTWENDAWIDVDMPGLAARFEVLSTPTAKFDLEFNYFSDPAKPGLLCYLEYATDLFDAATAQRIADGYVRVIRALVEDPARPVAAVQALDDAQRELVLRGFNATDEPTPRVSVPELVARRVAEAPDAVAVECDGTTLTYRELGDRSDALASVLAAHGVGPGALVGLALPRTAMLPVALLAVLKAGGAYLPIDPRYPSGRLDFIVGDAAPVLLLTDRDTEHVLPAGDTPRLHLDSLDLTEPDEPHDPVRVTLRPDDVAYVMYTSGSTGTPKGVAVTHGNVVNGVLRLATTMDIGAHTRMLAATSVNFDVSVFEVFTTLAAGGTVEIARDVLVIAERGDWQGGVVSTVPSVFSELLDQVAGKITADTVVFAGEALPAALVTRVREAIPGVRVVNAYGQTESFYATAFPIPADQEWAGASSAPIGAPLGNMRTYVLGSGLGPVPVGVVGELYVAGSVARGYHGRAALTAERFVADPYGPAGARMYRTGDLARWTSDGQLEYVGRGDAQVKIRGLRIEPGEIEAALTAHPGITHAAVTVHDGPDGSRQLVGHVVPVDADASGFGTVESLSELDVDLTTGLSVRELRRFVAGRLPEFMVPATFVVLDRLPLAPNGKLDRAALPAPEFTGQAYRAPRTPAEEILTAVYAEVLGADRVGVDDDFFAIGGDSIRSIQVVSRARAQGIEVTPRQIFECRTVAELAHLAGSGDGQGVESVLAELDGGGVGRMPLLPVGRYLLELGGGIDRFAMSMTVDLPDGIDHRALSATLTALLDRHDLLRSRLDRRNGGALEVTPAGGVDASDLIHQVACDGTWDEDWQRSARDELDAATARLDPAAGVMAQFIWFDPERTGTPGRLVIVLHHFVVDGVSWRILLPDLAAAWQQVEQGTTPVLAPVTTSARRWAHALTDEAADPQRVAELDAWRATVDGPDPLLGDRRLDPVTDVVSTVAHVWVRLPAAVTEAMLTTVPAAFRTGVNDGLLTALALAVARWRRARGTEESSALVRLEGHGREETVAPGADLSRTVGWFTSMFPVRLDIAGADLDEAFAGGAAAGAALKAVKEQLLAVPDKGVGYGLLRYLNPETADVLRRYPTGQIGFNYLGRYAASDMPENLRGLGWTQAEGTAELVAEPDPAMPALSVLDVNALVTDTPQGPRLAARLGFASGILAEDDVRELADLWCEALEALARHAAAPGAGGLTPSDVPLVPVTQGELETWERRLPDLADVWPLTTMQSGLLFHAQLAGSTFDAYQMQLVFHLSGDVDADRMRAAGQALLDRYPNLRAAFVQDAAGDRVQLVPERVELPWHEADLSTLGEDIREETLKQFLADDHDDHFDLATAPLVRMSLLKTAEERWELVFTAHHVLFDGWSVPLLMKDLLRLYASGGDASALPRAHGFREFLEWLNGQDRAAAARAWSAELSGVEEPTLLAPDALSGADPAGIGQVDVPLTADAARELARRAAELGLTLNTLVQGTWAVLLARLTGREEVVFGATVSGRPPAVPGVDSMVGLFINTLPVRVRCAPADTLRGMLADLQERQSALLDHHHHGLLEIHKATGLNVLFDTLVGFESYPIDSVGLTEANQAAGIEVTGISPLSGAHYPLVVMAFAEPHLRVGLQYQHHLFDRERAEGIAARFAAVLRQLVTDPDTPVGALDVLEPAERDRLLHGLNDTGAPVPERTVHELFAEQAAATPDATAVVFGDEELTYRELNSRAGRLARVLADRGVRSESVVGLALPRSTELIVALLAVLKAGGAYLPIDPDYPSGRIEFMLADARPTVLLTDRETAAKLPAGDCPQLVLDDPATREAVDRAPDDSDLPAGPGSGDRLAYVMYTSGSTGVPKGVAVTHRAVAGLALDRRYRGAAHQRVLLHSPQSFDAATYELWAPLLGGGRVVVSPPGRLSPAELGALLVRHQVTALWLTAGLFKSISDEDPECFAGVHEIWTGGDVVSPAAARRVLRACPDVTIVDGYGPTETTTFATCHPMPTAEDVGETVPIGRPMDNMRVYVLDAALRPALPGVPGELYIAGAGLARGYVNRAAQTSDRFVACPFGEPGTRMYRTGDIVVWTEDDTLAFRGRGDTQLKIRGFRIEPGEVEAALMSHPGVAQSVVTWDEDRTGDRRLVGYVVPAADASDTAGAEEQVDEWEQIYDDMYAVSDARWGEDFSGWNSSYSGQPIALHEMALWRDAAVEQITRWSPRRVLEIGVGTGLLMSQLLERTEEFWGTDMSSAVIGRLGEQVARTGFADRVHLRHRHADDMSGLPREHFDIVVLNSVVQYFPDADYLDQVLTRALELLAPGGRVLVGDVRNAGSLRLFRTGVQRAHHPEAAASATRAAVARAMLMEKELVLDPEWFARWGERRGAGVDIRLKPGRFHNELTRHRYEVVLHKASADALRLDDAPVVRWGRPVDDLTGLEHACRTLGDGPVRVTRIPNARLAAEVEAAAAVSLIPEPAAGGGPALDPQEVCDWAAEHGWGALVTWSADAAECFDAVLLPGGPAADRVTTGGFAPSGRADRTLANEPAAAGRIGTLVTSLRGYLKDRLPDHLVPSTVIAIAEVPLTVNGKLDRRALPAPDYTGTAGGRAPRTPQEELLCGLFAEVLGLDRVGIDDDFFALGGHSLLATRLVSRIRTALGAELPIRVVFESPTVVELTAQLSAGAPVRPPLRRAEHRGENVPLSYAQRRLWFIDRFEGPSATYNAPFPLRLSGALDPAALELAVRDVVARHESLRTLITVDDQGIPSQRILPVAQAHLTVPVVDVAPDGFDDAMAEAAGQPFDLATEIPLRATLLRLGAQEHVLMLLIHHIASDGSSMAPLARDLTTAYAARQEGTAPQWPELPVQYVDYTLWQTELLGEESDPDSVLAGQVAYWRAELADVPQPLRLPSDRPRPPVASHRGAAVEFALDAETTAAVEDLARERGATASMVLESALAVLLHALGGGDDVTIGSPIANRTDEALADLVGFFVNTWVLRADLSGNPSFTDVLAQVRGKSLAAYDNQDVPFERLVEVLNPERSTAYSPLFQVMFAWQNFARRDFALPGLRVEFERVRTETAKFDLFFNMADLPGRGVVGLLEYASDLFDHDTAQAVVDRYLRLVRELVVEPSRPVGLAELLEPAERELVLYGLNDTAQPTPAVTVPGLVERQAALTPQAKAVVFGEDALSYLELDARSDVLASVLAGHGVVPGSVVGVALPRTDSLPVALLGVLKAGGAYLPIDPRYPSGRLDFIVGDAAPVLLLTDRDTEHVLPAGDTPRLHLDDLDLTEPDEPHDPVRVALRPDDVAYVMYTSGSTGTPKGVAVTHGNVVNGVLRLAATMDVSARTRMLAATSVNFDVSVFEMFTTLAAGGTVEIVRDVLAVAERGGWQGGVVSTVPSVFSELLDQVAGKITADTVVFAGEALPAALVTRVREAIPGVRVVNAYGQTESFYATAFPVPAGEEWAGGGSAPIGAPLGNMRTYVLGSGLTPVPVGVVGELYVAGSVARGYHGRAALTAERFVADPYGPAGARMYRTGDLARWTSDGQLEYVGRGDAQVKIRGLRIEPGEIEAALTAHPGVAQAVVISHQGHERSGSRQLVGYVVPVSTDSGGTVDEQGVFAAPMTAGVSDRELRRFVAGRLPEFMVPAVFVMLDRLPLAPNGKLDRAALPEPDFGGESYRAPRTEAEHVLAAVYAEVLGVDRVGVDDDFFAIGGDSIRSIQIVSRARAQGVEVNARQIFELRTVAELAEAAGGELTAGPVLTELAGGGVGELPLPPIGRYLLELGGGYDRFAMSVALELPAGIDEDGLLATLGAVLDRHDVLRSRLDPEGDALVVAPAGTVDLASLVRTVACDGTWDEDWLRTARSELDAATGRLDPVGAVMAQFVWFAPEQAGVPGRLLVVLHHFVVDGVSWRILVPDLAAAWEQVRAGRTPSLPEVGTSVRRWAHALQDEAYEEDRLAELQHWLDTVERPDPLLGSRALNPAVDLMSTVESVSVELPEPLTESLLTTVPTAFHGGVNDGLLSALAVATAKWRAARGIEETSALIRLEGHGREEQVVPGADLSRTVGWFTSMFPVRVDTAGVDLDDALAGGPAAGRVIKNVKEQLLAVPDKGIGFGLLRHLNPATAAELDWQPTPQISFNYLGRVSADDMPEQLRGLGWTPAADALGLTADLDANMPAMATLDISAYVTDTERGPRLSARIAFPTGLLSRADAQELADLWRDALEGLTRHVAAPGAGGLTPSDLPLLTVAQSEIERWERQYPGLTDAWPLAPLQFGVLFESMRLEEGAFDPHLVQVSFHAQGRIDSARMQAAAQALVERHANLRVAFITDVQGDLVQLVVDEAEVPWREVDLSGLDEPEREEAYERLLAEDHHVHFDPQKPPMLRVTLVRLSPVRSELVLTVHHVLFDGWSFPMLVRDLLQLYAAEGDGTLLPKAPEYKDFLRWLARRDDEADARAWAKELDGVTEPTLLTPDFEGGTGEDQRAGTVDVPLSPEAARALKRRAAELGVSMSTLVQGIWALMIGQLTGRQDVLLGTTVSGRPPEVPGIDSMVGLFVNSLPIRVEYAQHDTFTEVLRGLQDRQTALLDHHHYGLYRIQRETGLTNLFNTIVLFQSFPVDREGMGEADAAAGLSITGMRPATGAPYLVGLAADAEPDLRMILQYQRNGIREETVQLIATRLLRLLRQLVADPDVPVGAADVLAPAERHQLLDQFNDTAAAGPARTVPELFERQVSAAPDVAAVLFENESLSYRELDARANRLARVLAWRGVGPETVVGVALRRSPDWCVAVLAVMKAGGAYLPLDPAYPAERLTFMVEDSATDLILVDEETDGRLPELSATRLRLDEAEFVAELAGASPDPLTDADRSCPLSVANAAYVIYTSGSTGRPKGVAVTHTGFANVVAVIVDRMKVSSGSRVLQFASPSFDVSVGEMCMSLLAGATLVMAGKDRLTAGDPLVETVGEYRVTHAILPPAVLAALPEGSLPSVESLMVAGEATSPELAATWSAGRRMFNGYGPTEATVGVTVSELTGDGRVPIGRPIPNTRIYVLDSALRPVLPGVPGELYIAGAGLTRGYQHRTGLTASRFVACPFGGPGERMYRTGDLVAWTADGELDFYGRTDNQVKIRGFRVELGEIEAALTAHDAVDRAVVVARENEEGDKQLIGYIVPAGGAVAVEELRRQVSERMPEYMVPAAFVTLEQLPLTPNGKLDRDALPDPDFNSVAYRAPRTPLERTLAELFAEVLELDRVGIDDNFFDLGGHSLRLTRLLSRIHALLDIKVPIRVMFGSSTVLQLAEYIEERTGTETPAFTDPFAVVLPMHAGGSEPPVWFIHPGVGLCWSYLGFADRLGDRPVYGIQSRGFDGSLRIESTEAVVDDYLEQILAVQPDGPFHLVGHSSGGTYAQAIAARLRALGHEVPLLALLDSPPSSWFRRVTEPVNIAEVRAFFDEFFLASVGEDSSRKELVTNASAVFKAHSERLPEFDSPRFDGDALFFYATLNPDDSYAADWEPLIGGTVHQYDIAATHMDLAKPGPAAEICRILTRHLAEN</sequence>
<dbReference type="SUPFAM" id="SSF56801">
    <property type="entry name" value="Acetyl-CoA synthetase-like"/>
    <property type="match status" value="4"/>
</dbReference>
<protein>
    <submittedName>
        <fullName evidence="8">Amino acid adenylation domain-containing protein</fullName>
    </submittedName>
</protein>
<dbReference type="Gene3D" id="3.40.50.980">
    <property type="match status" value="8"/>
</dbReference>
<evidence type="ECO:0000256" key="1">
    <source>
        <dbReference type="ARBA" id="ARBA00001957"/>
    </source>
</evidence>
<dbReference type="Gene3D" id="3.40.50.150">
    <property type="entry name" value="Vaccinia Virus protein VP39"/>
    <property type="match status" value="1"/>
</dbReference>
<feature type="domain" description="Carrier" evidence="7">
    <location>
        <begin position="5536"/>
        <end position="5611"/>
    </location>
</feature>
<evidence type="ECO:0000256" key="5">
    <source>
        <dbReference type="ARBA" id="ARBA00022737"/>
    </source>
</evidence>
<dbReference type="Proteomes" id="UP000677413">
    <property type="component" value="Unassembled WGS sequence"/>
</dbReference>
<dbReference type="FunFam" id="3.30.300.30:FF:000015">
    <property type="entry name" value="Nonribosomal peptide synthase SidD"/>
    <property type="match status" value="2"/>
</dbReference>
<dbReference type="CDD" id="cd02440">
    <property type="entry name" value="AdoMet_MTases"/>
    <property type="match status" value="1"/>
</dbReference>
<dbReference type="InterPro" id="IPR013217">
    <property type="entry name" value="Methyltransf_12"/>
</dbReference>
<keyword evidence="6" id="KW-0045">Antibiotic biosynthesis</keyword>
<evidence type="ECO:0000256" key="2">
    <source>
        <dbReference type="ARBA" id="ARBA00006432"/>
    </source>
</evidence>
<dbReference type="Gene3D" id="3.30.559.10">
    <property type="entry name" value="Chloramphenicol acetyltransferase-like domain"/>
    <property type="match status" value="6"/>
</dbReference>
<dbReference type="InterPro" id="IPR020806">
    <property type="entry name" value="PKS_PP-bd"/>
</dbReference>
<dbReference type="GO" id="GO:0005737">
    <property type="term" value="C:cytoplasm"/>
    <property type="evidence" value="ECO:0007669"/>
    <property type="project" value="TreeGrafter"/>
</dbReference>
<name>A0A941BHE5_9ACTN</name>
<dbReference type="GO" id="GO:0008610">
    <property type="term" value="P:lipid biosynthetic process"/>
    <property type="evidence" value="ECO:0007669"/>
    <property type="project" value="UniProtKB-ARBA"/>
</dbReference>
<dbReference type="FunFam" id="1.10.1200.10:FF:000005">
    <property type="entry name" value="Nonribosomal peptide synthetase 1"/>
    <property type="match status" value="4"/>
</dbReference>
<dbReference type="NCBIfam" id="TIGR01733">
    <property type="entry name" value="AA-adenyl-dom"/>
    <property type="match status" value="4"/>
</dbReference>
<dbReference type="PROSITE" id="PS00455">
    <property type="entry name" value="AMP_BINDING"/>
    <property type="match status" value="4"/>
</dbReference>
<dbReference type="Gene3D" id="3.30.559.30">
    <property type="entry name" value="Nonribosomal peptide synthetase, condensation domain"/>
    <property type="match status" value="6"/>
</dbReference>
<dbReference type="SUPFAM" id="SSF47336">
    <property type="entry name" value="ACP-like"/>
    <property type="match status" value="4"/>
</dbReference>
<dbReference type="Gene3D" id="1.10.1200.10">
    <property type="entry name" value="ACP-like"/>
    <property type="match status" value="3"/>
</dbReference>
<dbReference type="GO" id="GO:0043041">
    <property type="term" value="P:amino acid activation for nonribosomal peptide biosynthetic process"/>
    <property type="evidence" value="ECO:0007669"/>
    <property type="project" value="TreeGrafter"/>
</dbReference>
<dbReference type="NCBIfam" id="TIGR01720">
    <property type="entry name" value="NRPS-para261"/>
    <property type="match status" value="2"/>
</dbReference>
<dbReference type="SMART" id="SM00824">
    <property type="entry name" value="PKS_TE"/>
    <property type="match status" value="1"/>
</dbReference>
<accession>A0A941BHE5</accession>
<dbReference type="Pfam" id="PF00668">
    <property type="entry name" value="Condensation"/>
    <property type="match status" value="6"/>
</dbReference>
<dbReference type="PROSITE" id="PS00012">
    <property type="entry name" value="PHOSPHOPANTETHEINE"/>
    <property type="match status" value="4"/>
</dbReference>
<dbReference type="Pfam" id="PF13193">
    <property type="entry name" value="AMP-binding_C"/>
    <property type="match status" value="3"/>
</dbReference>
<dbReference type="Gene3D" id="2.30.38.10">
    <property type="entry name" value="Luciferase, Domain 3"/>
    <property type="match status" value="4"/>
</dbReference>
<dbReference type="GO" id="GO:0031177">
    <property type="term" value="F:phosphopantetheine binding"/>
    <property type="evidence" value="ECO:0007669"/>
    <property type="project" value="InterPro"/>
</dbReference>
<reference evidence="8 9" key="1">
    <citation type="submission" date="2021-04" db="EMBL/GenBank/DDBJ databases">
        <authorList>
            <person name="Tang X."/>
            <person name="Zhou X."/>
            <person name="Chen X."/>
            <person name="Cernava T."/>
            <person name="Zhang C."/>
        </authorList>
    </citation>
    <scope>NUCLEOTIDE SEQUENCE [LARGE SCALE GENOMIC DNA]</scope>
    <source>
        <strain evidence="8 9">BH-SS-21</strain>
    </source>
</reference>
<dbReference type="SUPFAM" id="SSF53335">
    <property type="entry name" value="S-adenosyl-L-methionine-dependent methyltransferases"/>
    <property type="match status" value="1"/>
</dbReference>
<dbReference type="FunFam" id="3.40.50.12780:FF:000012">
    <property type="entry name" value="Non-ribosomal peptide synthetase"/>
    <property type="match status" value="2"/>
</dbReference>
<dbReference type="CDD" id="cd19540">
    <property type="entry name" value="LCL_NRPS-like"/>
    <property type="match status" value="2"/>
</dbReference>
<dbReference type="CDD" id="cd12117">
    <property type="entry name" value="A_NRPS_Srf_like"/>
    <property type="match status" value="1"/>
</dbReference>
<dbReference type="GO" id="GO:0003824">
    <property type="term" value="F:catalytic activity"/>
    <property type="evidence" value="ECO:0007669"/>
    <property type="project" value="InterPro"/>
</dbReference>
<dbReference type="GO" id="GO:0009403">
    <property type="term" value="P:toxin biosynthetic process"/>
    <property type="evidence" value="ECO:0007669"/>
    <property type="project" value="UniProtKB-ARBA"/>
</dbReference>
<comment type="cofactor">
    <cofactor evidence="1">
        <name>pantetheine 4'-phosphate</name>
        <dbReference type="ChEBI" id="CHEBI:47942"/>
    </cofactor>
</comment>
<dbReference type="RefSeq" id="WP_210890942.1">
    <property type="nucleotide sequence ID" value="NZ_JAGPYQ010000002.1"/>
</dbReference>
<evidence type="ECO:0000313" key="8">
    <source>
        <dbReference type="EMBL" id="MBQ0853739.1"/>
    </source>
</evidence>
<dbReference type="InterPro" id="IPR029058">
    <property type="entry name" value="AB_hydrolase_fold"/>
</dbReference>
<dbReference type="Gene3D" id="3.40.50.1820">
    <property type="entry name" value="alpha/beta hydrolase"/>
    <property type="match status" value="1"/>
</dbReference>
<dbReference type="InterPro" id="IPR025110">
    <property type="entry name" value="AMP-bd_C"/>
</dbReference>
<proteinExistence type="inferred from homology"/>
<dbReference type="FunFam" id="3.40.50.980:FF:000001">
    <property type="entry name" value="Non-ribosomal peptide synthetase"/>
    <property type="match status" value="4"/>
</dbReference>
<dbReference type="InterPro" id="IPR023213">
    <property type="entry name" value="CAT-like_dom_sf"/>
</dbReference>
<dbReference type="GO" id="GO:0017000">
    <property type="term" value="P:antibiotic biosynthetic process"/>
    <property type="evidence" value="ECO:0007669"/>
    <property type="project" value="UniProtKB-KW"/>
</dbReference>
<feature type="domain" description="Carrier" evidence="7">
    <location>
        <begin position="981"/>
        <end position="1055"/>
    </location>
</feature>
<dbReference type="EMBL" id="JAGPYQ010000002">
    <property type="protein sequence ID" value="MBQ0853739.1"/>
    <property type="molecule type" value="Genomic_DNA"/>
</dbReference>
<dbReference type="InterPro" id="IPR029063">
    <property type="entry name" value="SAM-dependent_MTases_sf"/>
</dbReference>
<dbReference type="SMART" id="SM00823">
    <property type="entry name" value="PKS_PP"/>
    <property type="match status" value="4"/>
</dbReference>
<dbReference type="Pfam" id="PF00550">
    <property type="entry name" value="PP-binding"/>
    <property type="match status" value="4"/>
</dbReference>
<dbReference type="PANTHER" id="PTHR45527:SF1">
    <property type="entry name" value="FATTY ACID SYNTHASE"/>
    <property type="match status" value="1"/>
</dbReference>
<gene>
    <name evidence="8" type="ORF">J8N05_36865</name>
</gene>
<dbReference type="Pfam" id="PF08242">
    <property type="entry name" value="Methyltransf_12"/>
    <property type="match status" value="1"/>
</dbReference>
<organism evidence="8 9">
    <name type="scientific">Streptomyces liliiviolaceus</name>
    <dbReference type="NCBI Taxonomy" id="2823109"/>
    <lineage>
        <taxon>Bacteria</taxon>
        <taxon>Bacillati</taxon>
        <taxon>Actinomycetota</taxon>
        <taxon>Actinomycetes</taxon>
        <taxon>Kitasatosporales</taxon>
        <taxon>Streptomycetaceae</taxon>
        <taxon>Streptomyces</taxon>
    </lineage>
</organism>
<dbReference type="InterPro" id="IPR000873">
    <property type="entry name" value="AMP-dep_synth/lig_dom"/>
</dbReference>
<dbReference type="Pfam" id="PF00501">
    <property type="entry name" value="AMP-binding"/>
    <property type="match status" value="4"/>
</dbReference>
<dbReference type="InterPro" id="IPR001242">
    <property type="entry name" value="Condensation_dom"/>
</dbReference>
<dbReference type="CDD" id="cd17652">
    <property type="entry name" value="A_NRPS_CmdD_like"/>
    <property type="match status" value="1"/>
</dbReference>
<evidence type="ECO:0000256" key="4">
    <source>
        <dbReference type="ARBA" id="ARBA00022553"/>
    </source>
</evidence>
<dbReference type="InterPro" id="IPR010071">
    <property type="entry name" value="AA_adenyl_dom"/>
</dbReference>
<dbReference type="NCBIfam" id="NF003417">
    <property type="entry name" value="PRK04813.1"/>
    <property type="match status" value="5"/>
</dbReference>
<dbReference type="SUPFAM" id="SSF53474">
    <property type="entry name" value="alpha/beta-Hydrolases"/>
    <property type="match status" value="1"/>
</dbReference>
<dbReference type="FunFam" id="2.30.38.10:FF:000001">
    <property type="entry name" value="Non-ribosomal peptide synthetase PvdI"/>
    <property type="match status" value="3"/>
</dbReference>
<evidence type="ECO:0000259" key="7">
    <source>
        <dbReference type="PROSITE" id="PS50075"/>
    </source>
</evidence>
<dbReference type="InterPro" id="IPR045851">
    <property type="entry name" value="AMP-bd_C_sf"/>
</dbReference>
<evidence type="ECO:0000256" key="3">
    <source>
        <dbReference type="ARBA" id="ARBA00022450"/>
    </source>
</evidence>
<dbReference type="InterPro" id="IPR010060">
    <property type="entry name" value="NRPS_synth"/>
</dbReference>
<dbReference type="CDD" id="cd05930">
    <property type="entry name" value="A_NRPS"/>
    <property type="match status" value="2"/>
</dbReference>
<dbReference type="InterPro" id="IPR001031">
    <property type="entry name" value="Thioesterase"/>
</dbReference>
<dbReference type="InterPro" id="IPR020845">
    <property type="entry name" value="AMP-binding_CS"/>
</dbReference>
<evidence type="ECO:0000313" key="9">
    <source>
        <dbReference type="Proteomes" id="UP000677413"/>
    </source>
</evidence>
<keyword evidence="9" id="KW-1185">Reference proteome</keyword>
<dbReference type="Pfam" id="PF00975">
    <property type="entry name" value="Thioesterase"/>
    <property type="match status" value="1"/>
</dbReference>
<dbReference type="Gene3D" id="3.30.300.30">
    <property type="match status" value="5"/>
</dbReference>
<feature type="domain" description="Carrier" evidence="7">
    <location>
        <begin position="2925"/>
        <end position="3000"/>
    </location>
</feature>
<comment type="caution">
    <text evidence="8">The sequence shown here is derived from an EMBL/GenBank/DDBJ whole genome shotgun (WGS) entry which is preliminary data.</text>
</comment>
<dbReference type="InterPro" id="IPR006162">
    <property type="entry name" value="Ppantetheine_attach_site"/>
</dbReference>
<dbReference type="InterPro" id="IPR009081">
    <property type="entry name" value="PP-bd_ACP"/>
</dbReference>